<dbReference type="EMBL" id="ML743558">
    <property type="protein sequence ID" value="KAE8141338.1"/>
    <property type="molecule type" value="Genomic_DNA"/>
</dbReference>
<dbReference type="SUPFAM" id="SSF53681">
    <property type="entry name" value="Aspartate/glutamate racemase"/>
    <property type="match status" value="2"/>
</dbReference>
<evidence type="ECO:0000313" key="3">
    <source>
        <dbReference type="EMBL" id="KAE8141338.1"/>
    </source>
</evidence>
<dbReference type="InterPro" id="IPR004380">
    <property type="entry name" value="Asp_race"/>
</dbReference>
<reference evidence="3 4" key="1">
    <citation type="submission" date="2019-04" db="EMBL/GenBank/DDBJ databases">
        <title>Friends and foes A comparative genomics study of 23 Aspergillus species from section Flavi.</title>
        <authorList>
            <consortium name="DOE Joint Genome Institute"/>
            <person name="Kjaerbolling I."/>
            <person name="Vesth T."/>
            <person name="Frisvad J.C."/>
            <person name="Nybo J.L."/>
            <person name="Theobald S."/>
            <person name="Kildgaard S."/>
            <person name="Isbrandt T."/>
            <person name="Kuo A."/>
            <person name="Sato A."/>
            <person name="Lyhne E.K."/>
            <person name="Kogle M.E."/>
            <person name="Wiebenga A."/>
            <person name="Kun R.S."/>
            <person name="Lubbers R.J."/>
            <person name="Makela M.R."/>
            <person name="Barry K."/>
            <person name="Chovatia M."/>
            <person name="Clum A."/>
            <person name="Daum C."/>
            <person name="Haridas S."/>
            <person name="He G."/>
            <person name="LaButti K."/>
            <person name="Lipzen A."/>
            <person name="Mondo S."/>
            <person name="Riley R."/>
            <person name="Salamov A."/>
            <person name="Simmons B.A."/>
            <person name="Magnuson J.K."/>
            <person name="Henrissat B."/>
            <person name="Mortensen U.H."/>
            <person name="Larsen T.O."/>
            <person name="Devries R.P."/>
            <person name="Grigoriev I.V."/>
            <person name="Machida M."/>
            <person name="Baker S.E."/>
            <person name="Andersen M.R."/>
        </authorList>
    </citation>
    <scope>NUCLEOTIDE SEQUENCE [LARGE SCALE GENOMIC DNA]</scope>
    <source>
        <strain evidence="3 4">CBS 117625</strain>
    </source>
</reference>
<evidence type="ECO:0000256" key="2">
    <source>
        <dbReference type="ARBA" id="ARBA00023235"/>
    </source>
</evidence>
<evidence type="ECO:0000256" key="1">
    <source>
        <dbReference type="ARBA" id="ARBA00007847"/>
    </source>
</evidence>
<dbReference type="PANTHER" id="PTHR21198:SF7">
    <property type="entry name" value="ASPARTATE-GLUTAMATE RACEMASE FAMILY"/>
    <property type="match status" value="1"/>
</dbReference>
<dbReference type="RefSeq" id="XP_031917401.1">
    <property type="nucleotide sequence ID" value="XM_032056803.1"/>
</dbReference>
<dbReference type="GeneID" id="43641013"/>
<name>A0A5N6T4V0_ASPPS</name>
<keyword evidence="2" id="KW-0413">Isomerase</keyword>
<dbReference type="NCBIfam" id="TIGR00035">
    <property type="entry name" value="asp_race"/>
    <property type="match status" value="1"/>
</dbReference>
<dbReference type="InterPro" id="IPR015942">
    <property type="entry name" value="Asp/Glu/hydantoin_racemase"/>
</dbReference>
<protein>
    <submittedName>
        <fullName evidence="3">Asp/Glu/hydantoin racemase</fullName>
    </submittedName>
</protein>
<organism evidence="3 4">
    <name type="scientific">Aspergillus pseudotamarii</name>
    <dbReference type="NCBI Taxonomy" id="132259"/>
    <lineage>
        <taxon>Eukaryota</taxon>
        <taxon>Fungi</taxon>
        <taxon>Dikarya</taxon>
        <taxon>Ascomycota</taxon>
        <taxon>Pezizomycotina</taxon>
        <taxon>Eurotiomycetes</taxon>
        <taxon>Eurotiomycetidae</taxon>
        <taxon>Eurotiales</taxon>
        <taxon>Aspergillaceae</taxon>
        <taxon>Aspergillus</taxon>
        <taxon>Aspergillus subgen. Circumdati</taxon>
    </lineage>
</organism>
<dbReference type="AlphaFoldDB" id="A0A5N6T4V0"/>
<evidence type="ECO:0000313" key="4">
    <source>
        <dbReference type="Proteomes" id="UP000325672"/>
    </source>
</evidence>
<dbReference type="InterPro" id="IPR001920">
    <property type="entry name" value="Asp/Glu_race"/>
</dbReference>
<comment type="similarity">
    <text evidence="1">Belongs to the aspartate/glutamate racemases family.</text>
</comment>
<proteinExistence type="inferred from homology"/>
<gene>
    <name evidence="3" type="ORF">BDV38DRAFT_268587</name>
</gene>
<dbReference type="PANTHER" id="PTHR21198">
    <property type="entry name" value="GLUTAMATE RACEMASE"/>
    <property type="match status" value="1"/>
</dbReference>
<dbReference type="Proteomes" id="UP000325672">
    <property type="component" value="Unassembled WGS sequence"/>
</dbReference>
<sequence>MKTIGIIGGMGWPSTITYYRTINELIAKRIGGTGGKSGRWGKVADTLAIQIDKLQSAGADFFILTCNTVHFVAPHLGSSMKLPMLHIADATARKIVDGGYKTVGLLGSRRTMTGDHYIKRLASQHDFNLLVPHGSEQDKVCDAIMGELVQGTFLAETRAQFKLIVAGLAKRGAEVIILGCTEIGILVQAEDSPVPLIDTSIARAEAAVDMALAD</sequence>
<dbReference type="Pfam" id="PF01177">
    <property type="entry name" value="Asp_Glu_race"/>
    <property type="match status" value="1"/>
</dbReference>
<dbReference type="GO" id="GO:0047661">
    <property type="term" value="F:amino-acid racemase activity"/>
    <property type="evidence" value="ECO:0007669"/>
    <property type="project" value="InterPro"/>
</dbReference>
<dbReference type="Gene3D" id="3.40.50.1860">
    <property type="match status" value="2"/>
</dbReference>
<accession>A0A5N6T4V0</accession>
<keyword evidence="4" id="KW-1185">Reference proteome</keyword>
<dbReference type="OrthoDB" id="187836at2759"/>